<comment type="similarity">
    <text evidence="5">Belongs to the L2HGDH family.</text>
</comment>
<dbReference type="EMBL" id="LT629780">
    <property type="protein sequence ID" value="SDT90879.1"/>
    <property type="molecule type" value="Genomic_DNA"/>
</dbReference>
<evidence type="ECO:0000256" key="2">
    <source>
        <dbReference type="ARBA" id="ARBA00022630"/>
    </source>
</evidence>
<keyword evidence="3" id="KW-0274">FAD</keyword>
<protein>
    <submittedName>
        <fullName evidence="7">L-2-hydroxyglutarate oxidase LhgO</fullName>
    </submittedName>
</protein>
<keyword evidence="4" id="KW-0560">Oxidoreductase</keyword>
<dbReference type="Gene3D" id="3.30.9.10">
    <property type="entry name" value="D-Amino Acid Oxidase, subunit A, domain 2"/>
    <property type="match status" value="1"/>
</dbReference>
<accession>A0A1H2E7B4</accession>
<dbReference type="OrthoDB" id="9801699at2"/>
<dbReference type="SUPFAM" id="SSF51905">
    <property type="entry name" value="FAD/NAD(P)-binding domain"/>
    <property type="match status" value="1"/>
</dbReference>
<name>A0A1H2E7B4_9GAMM</name>
<dbReference type="RefSeq" id="WP_090211668.1">
    <property type="nucleotide sequence ID" value="NZ_LT629780.1"/>
</dbReference>
<keyword evidence="8" id="KW-1185">Reference proteome</keyword>
<evidence type="ECO:0000313" key="8">
    <source>
        <dbReference type="Proteomes" id="UP000243063"/>
    </source>
</evidence>
<reference evidence="8" key="1">
    <citation type="submission" date="2016-10" db="EMBL/GenBank/DDBJ databases">
        <authorList>
            <person name="Varghese N."/>
            <person name="Submissions S."/>
        </authorList>
    </citation>
    <scope>NUCLEOTIDE SEQUENCE [LARGE SCALE GENOMIC DNA]</scope>
    <source>
        <strain evidence="8">CCTCC 2012022</strain>
    </source>
</reference>
<evidence type="ECO:0000313" key="7">
    <source>
        <dbReference type="EMBL" id="SDT90879.1"/>
    </source>
</evidence>
<dbReference type="PANTHER" id="PTHR43104:SF4">
    <property type="entry name" value="L-2-HYDROXYGLUTARATE DEHYDROGENASE, MITOCHONDRIAL"/>
    <property type="match status" value="1"/>
</dbReference>
<evidence type="ECO:0000256" key="1">
    <source>
        <dbReference type="ARBA" id="ARBA00001974"/>
    </source>
</evidence>
<feature type="domain" description="FAD dependent oxidoreductase" evidence="6">
    <location>
        <begin position="5"/>
        <end position="366"/>
    </location>
</feature>
<evidence type="ECO:0000256" key="4">
    <source>
        <dbReference type="ARBA" id="ARBA00023002"/>
    </source>
</evidence>
<dbReference type="Pfam" id="PF01266">
    <property type="entry name" value="DAO"/>
    <property type="match status" value="1"/>
</dbReference>
<evidence type="ECO:0000256" key="3">
    <source>
        <dbReference type="ARBA" id="ARBA00022827"/>
    </source>
</evidence>
<comment type="cofactor">
    <cofactor evidence="1">
        <name>FAD</name>
        <dbReference type="ChEBI" id="CHEBI:57692"/>
    </cofactor>
</comment>
<dbReference type="STRING" id="1245526.SAMN05216580_0355"/>
<dbReference type="PANTHER" id="PTHR43104">
    <property type="entry name" value="L-2-HYDROXYGLUTARATE DEHYDROGENASE, MITOCHONDRIAL"/>
    <property type="match status" value="1"/>
</dbReference>
<proteinExistence type="inferred from homology"/>
<dbReference type="Gene3D" id="3.50.50.60">
    <property type="entry name" value="FAD/NAD(P)-binding domain"/>
    <property type="match status" value="1"/>
</dbReference>
<sequence>MGSYDCLVIGAGVIGLACASRLARSGHSVLVVEEERWIGSHTSSRNSEVIHAGIYYSPTSLKARLCMEGRHLLYRWCEDHHVEHRRIGKLLVAVSPDEIAALEALQKNAVQSGVDSLLEVSAAQLRQMEPAVAGVAALLSVDTGIIDSHAYLQSLLGDAQRHGADLVLATRVSRLQHNGAYWLVEGESCGEPFSVGVHRVINAAGLFSSQLASNIDGLEARHVPQTQWCRGRYFSYSGRSPFSRLVYPMPDVNTAGLGVHATLDMGGQVKFGPDVAWTDTLDYQVEEVLRSDFAIAIQRYFPGLDPQRLTPGYCGIRPKLSGPGQPAEDFLIQGPKTHGLPGLVNLYGIESPGLTASLAIADHVARIID</sequence>
<dbReference type="GO" id="GO:0047545">
    <property type="term" value="F:(S)-2-hydroxyglutarate dehydrogenase activity"/>
    <property type="evidence" value="ECO:0007669"/>
    <property type="project" value="TreeGrafter"/>
</dbReference>
<dbReference type="AlphaFoldDB" id="A0A1H2E7B4"/>
<organism evidence="7 8">
    <name type="scientific">Geopseudomonas guangdongensis</name>
    <dbReference type="NCBI Taxonomy" id="1245526"/>
    <lineage>
        <taxon>Bacteria</taxon>
        <taxon>Pseudomonadati</taxon>
        <taxon>Pseudomonadota</taxon>
        <taxon>Gammaproteobacteria</taxon>
        <taxon>Pseudomonadales</taxon>
        <taxon>Pseudomonadaceae</taxon>
        <taxon>Geopseudomonas</taxon>
    </lineage>
</organism>
<dbReference type="InterPro" id="IPR006076">
    <property type="entry name" value="FAD-dep_OxRdtase"/>
</dbReference>
<evidence type="ECO:0000256" key="5">
    <source>
        <dbReference type="ARBA" id="ARBA00037941"/>
    </source>
</evidence>
<gene>
    <name evidence="7" type="ORF">SAMN05216580_0355</name>
</gene>
<dbReference type="InterPro" id="IPR036188">
    <property type="entry name" value="FAD/NAD-bd_sf"/>
</dbReference>
<dbReference type="Proteomes" id="UP000243063">
    <property type="component" value="Chromosome I"/>
</dbReference>
<keyword evidence="2" id="KW-0285">Flavoprotein</keyword>
<evidence type="ECO:0000259" key="6">
    <source>
        <dbReference type="Pfam" id="PF01266"/>
    </source>
</evidence>